<feature type="transmembrane region" description="Helical" evidence="1">
    <location>
        <begin position="85"/>
        <end position="103"/>
    </location>
</feature>
<keyword evidence="1" id="KW-0472">Membrane</keyword>
<feature type="transmembrane region" description="Helical" evidence="1">
    <location>
        <begin position="110"/>
        <end position="129"/>
    </location>
</feature>
<sequence length="135" mass="15100">MTKGQYSVINNAMLLRFIIIAVITILPTIGQAQDNSITTNDILREIAWQAVHAIDYGQTLEIARQPNKYHELNPIMGKHPSVGTVNTYMIASAVLHPVISYLLPSKYRATWQYISIIVSSGCVINNYHIGLGVRY</sequence>
<gene>
    <name evidence="2" type="ORF">MM415B02464_0003</name>
</gene>
<dbReference type="EMBL" id="MT142882">
    <property type="protein sequence ID" value="QJA89971.1"/>
    <property type="molecule type" value="Genomic_DNA"/>
</dbReference>
<keyword evidence="1" id="KW-1133">Transmembrane helix</keyword>
<reference evidence="2" key="1">
    <citation type="submission" date="2020-03" db="EMBL/GenBank/DDBJ databases">
        <title>The deep terrestrial virosphere.</title>
        <authorList>
            <person name="Holmfeldt K."/>
            <person name="Nilsson E."/>
            <person name="Simone D."/>
            <person name="Lopez-Fernandez M."/>
            <person name="Wu X."/>
            <person name="de Brujin I."/>
            <person name="Lundin D."/>
            <person name="Andersson A."/>
            <person name="Bertilsson S."/>
            <person name="Dopson M."/>
        </authorList>
    </citation>
    <scope>NUCLEOTIDE SEQUENCE</scope>
    <source>
        <strain evidence="2">MM415B02464</strain>
    </source>
</reference>
<keyword evidence="1" id="KW-0812">Transmembrane</keyword>
<accession>A0A6M3L9F7</accession>
<evidence type="ECO:0000313" key="2">
    <source>
        <dbReference type="EMBL" id="QJA89971.1"/>
    </source>
</evidence>
<proteinExistence type="predicted"/>
<organism evidence="2">
    <name type="scientific">viral metagenome</name>
    <dbReference type="NCBI Taxonomy" id="1070528"/>
    <lineage>
        <taxon>unclassified sequences</taxon>
        <taxon>metagenomes</taxon>
        <taxon>organismal metagenomes</taxon>
    </lineage>
</organism>
<evidence type="ECO:0000256" key="1">
    <source>
        <dbReference type="SAM" id="Phobius"/>
    </source>
</evidence>
<protein>
    <submittedName>
        <fullName evidence="2">Uncharacterized protein</fullName>
    </submittedName>
</protein>
<dbReference type="AlphaFoldDB" id="A0A6M3L9F7"/>
<name>A0A6M3L9F7_9ZZZZ</name>
<feature type="transmembrane region" description="Helical" evidence="1">
    <location>
        <begin position="12"/>
        <end position="30"/>
    </location>
</feature>